<dbReference type="EMBL" id="GBRH01240725">
    <property type="protein sequence ID" value="JAD57170.1"/>
    <property type="molecule type" value="Transcribed_RNA"/>
</dbReference>
<proteinExistence type="predicted"/>
<name>A0A0A9B7K6_ARUDO</name>
<protein>
    <submittedName>
        <fullName evidence="2">Uncharacterized protein</fullName>
    </submittedName>
</protein>
<accession>A0A0A9B7K6</accession>
<reference evidence="2" key="1">
    <citation type="submission" date="2014-09" db="EMBL/GenBank/DDBJ databases">
        <authorList>
            <person name="Magalhaes I.L.F."/>
            <person name="Oliveira U."/>
            <person name="Santos F.R."/>
            <person name="Vidigal T.H.D.A."/>
            <person name="Brescovit A.D."/>
            <person name="Santos A.J."/>
        </authorList>
    </citation>
    <scope>NUCLEOTIDE SEQUENCE</scope>
    <source>
        <tissue evidence="2">Shoot tissue taken approximately 20 cm above the soil surface</tissue>
    </source>
</reference>
<feature type="region of interest" description="Disordered" evidence="1">
    <location>
        <begin position="1"/>
        <end position="25"/>
    </location>
</feature>
<evidence type="ECO:0000256" key="1">
    <source>
        <dbReference type="SAM" id="MobiDB-lite"/>
    </source>
</evidence>
<organism evidence="2">
    <name type="scientific">Arundo donax</name>
    <name type="common">Giant reed</name>
    <name type="synonym">Donax arundinaceus</name>
    <dbReference type="NCBI Taxonomy" id="35708"/>
    <lineage>
        <taxon>Eukaryota</taxon>
        <taxon>Viridiplantae</taxon>
        <taxon>Streptophyta</taxon>
        <taxon>Embryophyta</taxon>
        <taxon>Tracheophyta</taxon>
        <taxon>Spermatophyta</taxon>
        <taxon>Magnoliopsida</taxon>
        <taxon>Liliopsida</taxon>
        <taxon>Poales</taxon>
        <taxon>Poaceae</taxon>
        <taxon>PACMAD clade</taxon>
        <taxon>Arundinoideae</taxon>
        <taxon>Arundineae</taxon>
        <taxon>Arundo</taxon>
    </lineage>
</organism>
<dbReference type="AlphaFoldDB" id="A0A0A9B7K6"/>
<sequence length="25" mass="2769">MGDTLQPQMALGEAGQNLAHHQQHR</sequence>
<evidence type="ECO:0000313" key="2">
    <source>
        <dbReference type="EMBL" id="JAD57170.1"/>
    </source>
</evidence>
<reference evidence="2" key="2">
    <citation type="journal article" date="2015" name="Data Brief">
        <title>Shoot transcriptome of the giant reed, Arundo donax.</title>
        <authorList>
            <person name="Barrero R.A."/>
            <person name="Guerrero F.D."/>
            <person name="Moolhuijzen P."/>
            <person name="Goolsby J.A."/>
            <person name="Tidwell J."/>
            <person name="Bellgard S.E."/>
            <person name="Bellgard M.I."/>
        </authorList>
    </citation>
    <scope>NUCLEOTIDE SEQUENCE</scope>
    <source>
        <tissue evidence="2">Shoot tissue taken approximately 20 cm above the soil surface</tissue>
    </source>
</reference>